<keyword evidence="7" id="KW-0436">Ligase</keyword>
<feature type="transmembrane region" description="Helical" evidence="5">
    <location>
        <begin position="113"/>
        <end position="131"/>
    </location>
</feature>
<dbReference type="PANTHER" id="PTHR37422">
    <property type="entry name" value="TEICHURONIC ACID BIOSYNTHESIS PROTEIN TUAE"/>
    <property type="match status" value="1"/>
</dbReference>
<reference evidence="7 8" key="1">
    <citation type="submission" date="2022-08" db="EMBL/GenBank/DDBJ databases">
        <title>YIM 101645 draft genome.</title>
        <authorList>
            <person name="Chen X."/>
        </authorList>
    </citation>
    <scope>NUCLEOTIDE SEQUENCE [LARGE SCALE GENOMIC DNA]</scope>
    <source>
        <strain evidence="7 8">YIM 101645</strain>
    </source>
</reference>
<dbReference type="EMBL" id="JANWTC010000019">
    <property type="protein sequence ID" value="MCS5480815.1"/>
    <property type="molecule type" value="Genomic_DNA"/>
</dbReference>
<comment type="subcellular location">
    <subcellularLocation>
        <location evidence="1">Membrane</location>
        <topology evidence="1">Multi-pass membrane protein</topology>
    </subcellularLocation>
</comment>
<keyword evidence="3 5" id="KW-1133">Transmembrane helix</keyword>
<feature type="transmembrane region" description="Helical" evidence="5">
    <location>
        <begin position="402"/>
        <end position="422"/>
    </location>
</feature>
<feature type="transmembrane region" description="Helical" evidence="5">
    <location>
        <begin position="143"/>
        <end position="164"/>
    </location>
</feature>
<evidence type="ECO:0000259" key="6">
    <source>
        <dbReference type="Pfam" id="PF04932"/>
    </source>
</evidence>
<dbReference type="InterPro" id="IPR051533">
    <property type="entry name" value="WaaL-like"/>
</dbReference>
<keyword evidence="4 5" id="KW-0472">Membrane</keyword>
<feature type="transmembrane region" description="Helical" evidence="5">
    <location>
        <begin position="352"/>
        <end position="372"/>
    </location>
</feature>
<feature type="transmembrane region" description="Helical" evidence="5">
    <location>
        <begin position="379"/>
        <end position="396"/>
    </location>
</feature>
<dbReference type="RefSeq" id="WP_259428874.1">
    <property type="nucleotide sequence ID" value="NZ_JANWTC010000019.1"/>
</dbReference>
<evidence type="ECO:0000313" key="7">
    <source>
        <dbReference type="EMBL" id="MCS5480815.1"/>
    </source>
</evidence>
<dbReference type="Proteomes" id="UP001205965">
    <property type="component" value="Unassembled WGS sequence"/>
</dbReference>
<proteinExistence type="predicted"/>
<name>A0ABT2G1D6_9CORY</name>
<evidence type="ECO:0000313" key="8">
    <source>
        <dbReference type="Proteomes" id="UP001205965"/>
    </source>
</evidence>
<evidence type="ECO:0000256" key="1">
    <source>
        <dbReference type="ARBA" id="ARBA00004141"/>
    </source>
</evidence>
<feature type="transmembrane region" description="Helical" evidence="5">
    <location>
        <begin position="227"/>
        <end position="242"/>
    </location>
</feature>
<keyword evidence="2 5" id="KW-0812">Transmembrane</keyword>
<keyword evidence="8" id="KW-1185">Reference proteome</keyword>
<gene>
    <name evidence="7" type="ORF">NYP18_14305</name>
</gene>
<feature type="domain" description="O-antigen ligase-related" evidence="6">
    <location>
        <begin position="211"/>
        <end position="365"/>
    </location>
</feature>
<organism evidence="7 8">
    <name type="scientific">Corynebacterium lemuris</name>
    <dbReference type="NCBI Taxonomy" id="1859292"/>
    <lineage>
        <taxon>Bacteria</taxon>
        <taxon>Bacillati</taxon>
        <taxon>Actinomycetota</taxon>
        <taxon>Actinomycetes</taxon>
        <taxon>Mycobacteriales</taxon>
        <taxon>Corynebacteriaceae</taxon>
        <taxon>Corynebacterium</taxon>
    </lineage>
</organism>
<evidence type="ECO:0000256" key="5">
    <source>
        <dbReference type="SAM" id="Phobius"/>
    </source>
</evidence>
<dbReference type="PANTHER" id="PTHR37422:SF13">
    <property type="entry name" value="LIPOPOLYSACCHARIDE BIOSYNTHESIS PROTEIN PA4999-RELATED"/>
    <property type="match status" value="1"/>
</dbReference>
<feature type="transmembrane region" description="Helical" evidence="5">
    <location>
        <begin position="83"/>
        <end position="101"/>
    </location>
</feature>
<accession>A0ABT2G1D6</accession>
<dbReference type="InterPro" id="IPR007016">
    <property type="entry name" value="O-antigen_ligase-rel_domated"/>
</dbReference>
<evidence type="ECO:0000256" key="3">
    <source>
        <dbReference type="ARBA" id="ARBA00022989"/>
    </source>
</evidence>
<dbReference type="Pfam" id="PF04932">
    <property type="entry name" value="Wzy_C"/>
    <property type="match status" value="1"/>
</dbReference>
<sequence length="444" mass="49121">MLITVPFAALIHVLIQMLQREGMRKAILLAIAYVHLLTITQSSLLTAIGTAMRLPIWAIAIVQALTLAAPPRKGKFLPKSFRIYILLLTLFLLWGTISLLWSVDRADTTIKVVNFSLIIVFLYISFTRRWIKSFEAALEDLRVLVIAVISFIVISVLFTAPDIIESLRGLERYQGIFHNPNTIAALAAAFFYPSLLVYQNQKQKALLIIPALLITALFLSGSRSSTLAIILSGLAVLILRVLRNRRHLNRLIPGASLLVGAGVITYLGLRAANRIEADADISSFLPRQLNLEVSSTLFNGREELWTVGLVLFSENPFRGYGFNGTRTALKEYRDSGLYSGQATQLHNSYSEILVDLGAVGGLIFLGILIILIFKLMQNIYTIPLLSASVLTLLILANSESALFGLSSLVAIMFWTLCIMLFVPLRLKSNNRNQGKTMSLSPASM</sequence>
<feature type="transmembrane region" description="Helical" evidence="5">
    <location>
        <begin position="251"/>
        <end position="269"/>
    </location>
</feature>
<feature type="transmembrane region" description="Helical" evidence="5">
    <location>
        <begin position="54"/>
        <end position="71"/>
    </location>
</feature>
<feature type="transmembrane region" description="Helical" evidence="5">
    <location>
        <begin position="26"/>
        <end position="48"/>
    </location>
</feature>
<comment type="caution">
    <text evidence="7">The sequence shown here is derived from an EMBL/GenBank/DDBJ whole genome shotgun (WGS) entry which is preliminary data.</text>
</comment>
<evidence type="ECO:0000256" key="2">
    <source>
        <dbReference type="ARBA" id="ARBA00022692"/>
    </source>
</evidence>
<evidence type="ECO:0000256" key="4">
    <source>
        <dbReference type="ARBA" id="ARBA00023136"/>
    </source>
</evidence>
<dbReference type="GO" id="GO:0016874">
    <property type="term" value="F:ligase activity"/>
    <property type="evidence" value="ECO:0007669"/>
    <property type="project" value="UniProtKB-KW"/>
</dbReference>
<feature type="transmembrane region" description="Helical" evidence="5">
    <location>
        <begin position="176"/>
        <end position="198"/>
    </location>
</feature>
<protein>
    <submittedName>
        <fullName evidence="7">O-antigen ligase family protein</fullName>
    </submittedName>
</protein>
<feature type="transmembrane region" description="Helical" evidence="5">
    <location>
        <begin position="205"/>
        <end position="221"/>
    </location>
</feature>